<dbReference type="EMBL" id="BARV01034232">
    <property type="protein sequence ID" value="GAI57848.1"/>
    <property type="molecule type" value="Genomic_DNA"/>
</dbReference>
<keyword evidence="1" id="KW-0812">Transmembrane</keyword>
<evidence type="ECO:0000313" key="2">
    <source>
        <dbReference type="EMBL" id="GAI57848.1"/>
    </source>
</evidence>
<feature type="transmembrane region" description="Helical" evidence="1">
    <location>
        <begin position="21"/>
        <end position="42"/>
    </location>
</feature>
<comment type="caution">
    <text evidence="2">The sequence shown here is derived from an EMBL/GenBank/DDBJ whole genome shotgun (WGS) entry which is preliminary data.</text>
</comment>
<feature type="non-terminal residue" evidence="2">
    <location>
        <position position="64"/>
    </location>
</feature>
<reference evidence="2" key="1">
    <citation type="journal article" date="2014" name="Front. Microbiol.">
        <title>High frequency of phylogenetically diverse reductive dehalogenase-homologous genes in deep subseafloor sedimentary metagenomes.</title>
        <authorList>
            <person name="Kawai M."/>
            <person name="Futagami T."/>
            <person name="Toyoda A."/>
            <person name="Takaki Y."/>
            <person name="Nishi S."/>
            <person name="Hori S."/>
            <person name="Arai W."/>
            <person name="Tsubouchi T."/>
            <person name="Morono Y."/>
            <person name="Uchiyama I."/>
            <person name="Ito T."/>
            <person name="Fujiyama A."/>
            <person name="Inagaki F."/>
            <person name="Takami H."/>
        </authorList>
    </citation>
    <scope>NUCLEOTIDE SEQUENCE</scope>
    <source>
        <strain evidence="2">Expedition CK06-06</strain>
    </source>
</reference>
<sequence length="64" mass="7454">MFNDSFLKIAYFSLWRRRSRTILVIVMLSFSLTAMIFSQGLYDGMMVQMIKDQICTGTGELTIY</sequence>
<keyword evidence="1" id="KW-1133">Transmembrane helix</keyword>
<keyword evidence="1" id="KW-0472">Membrane</keyword>
<name>X1PPR5_9ZZZZ</name>
<protein>
    <submittedName>
        <fullName evidence="2">Uncharacterized protein</fullName>
    </submittedName>
</protein>
<dbReference type="AlphaFoldDB" id="X1PPR5"/>
<accession>X1PPR5</accession>
<evidence type="ECO:0000256" key="1">
    <source>
        <dbReference type="SAM" id="Phobius"/>
    </source>
</evidence>
<organism evidence="2">
    <name type="scientific">marine sediment metagenome</name>
    <dbReference type="NCBI Taxonomy" id="412755"/>
    <lineage>
        <taxon>unclassified sequences</taxon>
        <taxon>metagenomes</taxon>
        <taxon>ecological metagenomes</taxon>
    </lineage>
</organism>
<gene>
    <name evidence="2" type="ORF">S06H3_53661</name>
</gene>
<proteinExistence type="predicted"/>